<keyword evidence="3" id="KW-0479">Metal-binding</keyword>
<evidence type="ECO:0000313" key="8">
    <source>
        <dbReference type="Proteomes" id="UP001209535"/>
    </source>
</evidence>
<dbReference type="Pfam" id="PF00042">
    <property type="entry name" value="Globin"/>
    <property type="match status" value="1"/>
</dbReference>
<keyword evidence="5" id="KW-0813">Transport</keyword>
<dbReference type="RefSeq" id="WP_263336327.1">
    <property type="nucleotide sequence ID" value="NZ_JAOVQO010000010.1"/>
</dbReference>
<accession>A0ABT2X412</accession>
<evidence type="ECO:0000256" key="1">
    <source>
        <dbReference type="ARBA" id="ARBA00022617"/>
    </source>
</evidence>
<dbReference type="InterPro" id="IPR012292">
    <property type="entry name" value="Globin/Proto"/>
</dbReference>
<keyword evidence="4" id="KW-0408">Iron</keyword>
<organism evidence="7 8">
    <name type="scientific">Albidovulum salinarum</name>
    <dbReference type="NCBI Taxonomy" id="2984153"/>
    <lineage>
        <taxon>Bacteria</taxon>
        <taxon>Pseudomonadati</taxon>
        <taxon>Pseudomonadota</taxon>
        <taxon>Alphaproteobacteria</taxon>
        <taxon>Rhodobacterales</taxon>
        <taxon>Paracoccaceae</taxon>
        <taxon>Albidovulum</taxon>
    </lineage>
</organism>
<evidence type="ECO:0000256" key="3">
    <source>
        <dbReference type="ARBA" id="ARBA00022723"/>
    </source>
</evidence>
<evidence type="ECO:0000259" key="6">
    <source>
        <dbReference type="PROSITE" id="PS01033"/>
    </source>
</evidence>
<dbReference type="Proteomes" id="UP001209535">
    <property type="component" value="Unassembled WGS sequence"/>
</dbReference>
<keyword evidence="1 5" id="KW-0349">Heme</keyword>
<evidence type="ECO:0000256" key="2">
    <source>
        <dbReference type="ARBA" id="ARBA00022621"/>
    </source>
</evidence>
<evidence type="ECO:0000256" key="5">
    <source>
        <dbReference type="RuleBase" id="RU000356"/>
    </source>
</evidence>
<dbReference type="EMBL" id="JAOVQO010000010">
    <property type="protein sequence ID" value="MCU9848687.1"/>
    <property type="molecule type" value="Genomic_DNA"/>
</dbReference>
<gene>
    <name evidence="7" type="ORF">OEZ60_11795</name>
</gene>
<reference evidence="7 8" key="1">
    <citation type="submission" date="2022-10" db="EMBL/GenBank/DDBJ databases">
        <title>Defluviimonas sp. nov., isolated from ocean surface sediments.</title>
        <authorList>
            <person name="He W."/>
            <person name="Wang L."/>
            <person name="Zhang D.-F."/>
        </authorList>
    </citation>
    <scope>NUCLEOTIDE SEQUENCE [LARGE SCALE GENOMIC DNA]</scope>
    <source>
        <strain evidence="7 8">WL0024</strain>
    </source>
</reference>
<dbReference type="SUPFAM" id="SSF46458">
    <property type="entry name" value="Globin-like"/>
    <property type="match status" value="1"/>
</dbReference>
<sequence length="138" mass="15601">MTVTARQSAMIRESFHRLRERLEPASVYFYEALFRRDPSLRAMFRDDLAGQGMKFMTTLGIVIENLESPEALGERFAELGRGHALIGVKAAHFAPMGEALIETLRNELGGEFTPELEEAWRAAYAELSERVIRRGGIE</sequence>
<evidence type="ECO:0000256" key="4">
    <source>
        <dbReference type="ARBA" id="ARBA00023004"/>
    </source>
</evidence>
<evidence type="ECO:0000313" key="7">
    <source>
        <dbReference type="EMBL" id="MCU9848687.1"/>
    </source>
</evidence>
<dbReference type="Gene3D" id="1.10.490.10">
    <property type="entry name" value="Globins"/>
    <property type="match status" value="1"/>
</dbReference>
<proteinExistence type="inferred from homology"/>
<comment type="similarity">
    <text evidence="5">Belongs to the globin family.</text>
</comment>
<dbReference type="InterPro" id="IPR009050">
    <property type="entry name" value="Globin-like_sf"/>
</dbReference>
<feature type="domain" description="Globin" evidence="6">
    <location>
        <begin position="2"/>
        <end position="136"/>
    </location>
</feature>
<dbReference type="PANTHER" id="PTHR43396">
    <property type="entry name" value="FLAVOHEMOPROTEIN"/>
    <property type="match status" value="1"/>
</dbReference>
<name>A0ABT2X412_9RHOB</name>
<comment type="caution">
    <text evidence="7">The sequence shown here is derived from an EMBL/GenBank/DDBJ whole genome shotgun (WGS) entry which is preliminary data.</text>
</comment>
<protein>
    <submittedName>
        <fullName evidence="7">Globin domain-containing protein</fullName>
    </submittedName>
</protein>
<keyword evidence="2 5" id="KW-0561">Oxygen transport</keyword>
<dbReference type="InterPro" id="IPR000971">
    <property type="entry name" value="Globin"/>
</dbReference>
<dbReference type="PROSITE" id="PS01033">
    <property type="entry name" value="GLOBIN"/>
    <property type="match status" value="1"/>
</dbReference>
<keyword evidence="8" id="KW-1185">Reference proteome</keyword>
<dbReference type="PANTHER" id="PTHR43396:SF3">
    <property type="entry name" value="FLAVOHEMOPROTEIN"/>
    <property type="match status" value="1"/>
</dbReference>